<dbReference type="SUPFAM" id="SSF46977">
    <property type="entry name" value="Succinate dehydrogenase/fumarate reductase flavoprotein C-terminal domain"/>
    <property type="match status" value="1"/>
</dbReference>
<dbReference type="NCBIfam" id="TIGR00551">
    <property type="entry name" value="nadB"/>
    <property type="match status" value="1"/>
</dbReference>
<evidence type="ECO:0000256" key="2">
    <source>
        <dbReference type="ARBA" id="ARBA00004950"/>
    </source>
</evidence>
<dbReference type="InterPro" id="IPR037099">
    <property type="entry name" value="Fum_R/Succ_DH_flav-like_C_sf"/>
</dbReference>
<feature type="compositionally biased region" description="Basic and acidic residues" evidence="15">
    <location>
        <begin position="502"/>
        <end position="512"/>
    </location>
</feature>
<dbReference type="Gene3D" id="3.90.700.10">
    <property type="entry name" value="Succinate dehydrogenase/fumarate reductase flavoprotein, catalytic domain"/>
    <property type="match status" value="1"/>
</dbReference>
<evidence type="ECO:0000259" key="16">
    <source>
        <dbReference type="Pfam" id="PF00890"/>
    </source>
</evidence>
<keyword evidence="7 14" id="KW-0662">Pyridine nucleotide biosynthesis</keyword>
<evidence type="ECO:0000256" key="13">
    <source>
        <dbReference type="PIRSR" id="PIRSR000171-1"/>
    </source>
</evidence>
<dbReference type="SUPFAM" id="SSF56425">
    <property type="entry name" value="Succinate dehydrogenase/fumarate reductase flavoprotein, catalytic domain"/>
    <property type="match status" value="1"/>
</dbReference>
<evidence type="ECO:0000256" key="15">
    <source>
        <dbReference type="SAM" id="MobiDB-lite"/>
    </source>
</evidence>
<name>A0A5C1Y844_9MICO</name>
<feature type="active site" description="Proton acceptor" evidence="13">
    <location>
        <position position="270"/>
    </location>
</feature>
<comment type="catalytic activity">
    <reaction evidence="11">
        <text>L-aspartate + O2 = iminosuccinate + H2O2</text>
        <dbReference type="Rhea" id="RHEA:25876"/>
        <dbReference type="ChEBI" id="CHEBI:15379"/>
        <dbReference type="ChEBI" id="CHEBI:16240"/>
        <dbReference type="ChEBI" id="CHEBI:29991"/>
        <dbReference type="ChEBI" id="CHEBI:77875"/>
        <dbReference type="EC" id="1.4.3.16"/>
    </reaction>
    <physiologicalReaction direction="left-to-right" evidence="11">
        <dbReference type="Rhea" id="RHEA:25877"/>
    </physiologicalReaction>
</comment>
<proteinExistence type="inferred from homology"/>
<keyword evidence="6 14" id="KW-0285">Flavoprotein</keyword>
<evidence type="ECO:0000313" key="19">
    <source>
        <dbReference type="Proteomes" id="UP000322159"/>
    </source>
</evidence>
<sequence length="543" mass="57806">MRVVVVGTGIAGLITAYRASADHEVVLVTKAELAESNTKYAQGGIAAALFPDDSAASHIEDTLRAGDGLCDPAAVEVLCTEGPQRVRDLIALGVEFDRAADGELARGHEAAHSHRRVIHAGGDATGLAIEVALLRAVRALAVEVHEHTFMRELVVEGVEPRVVGIEAIGPDGERFRIAADAVVLASGGAGQLYRHTTNPGVTTGDGIAAAFRAGAELADVEFYQFHPTALAVSGSPLVSEAVRGEGAVLLDEAGERFMFAVHPDGELAPRDVVARGIAAAMARQEGRPVLLDATALERAHGAGFLATRFPSITQVTRENGYDWAVEPVPVTPAAHYWMGGIRTDLHGRTSLPGLFAVGEAACTGVHGANRLASNSLLESLVFAWRAADALGAAAGDLDTPAARATRSAEWVPAARATRSTDGATQVVEERRAQPDASRDRRTAIQHLMWESVGLEREAVELRAALDRFEQWEAEFDTVTDLENRNLLDLARIVTRAALMREESRGAHDRTDYPETSPAWAFSQGWRPAAPATVTEPEPEEAVR</sequence>
<evidence type="ECO:0000256" key="11">
    <source>
        <dbReference type="ARBA" id="ARBA00048305"/>
    </source>
</evidence>
<dbReference type="GO" id="GO:0034628">
    <property type="term" value="P:'de novo' NAD+ biosynthetic process from L-aspartate"/>
    <property type="evidence" value="ECO:0007669"/>
    <property type="project" value="TreeGrafter"/>
</dbReference>
<feature type="region of interest" description="Disordered" evidence="15">
    <location>
        <begin position="412"/>
        <end position="440"/>
    </location>
</feature>
<dbReference type="InterPro" id="IPR003953">
    <property type="entry name" value="FAD-dep_OxRdtase_2_FAD-bd"/>
</dbReference>
<comment type="function">
    <text evidence="10">Catalyzes the oxidation of L-aspartate to iminoaspartate, the first step in the de novo biosynthesis of NAD(+).</text>
</comment>
<dbReference type="UniPathway" id="UPA00253">
    <property type="reaction ID" value="UER00326"/>
</dbReference>
<protein>
    <recommendedName>
        <fullName evidence="5 12">L-aspartate oxidase</fullName>
        <ecNumber evidence="4 12">1.4.3.16</ecNumber>
    </recommendedName>
</protein>
<dbReference type="Gene3D" id="1.20.58.100">
    <property type="entry name" value="Fumarate reductase/succinate dehydrogenase flavoprotein-like, C-terminal domain"/>
    <property type="match status" value="1"/>
</dbReference>
<dbReference type="GO" id="GO:0005737">
    <property type="term" value="C:cytoplasm"/>
    <property type="evidence" value="ECO:0007669"/>
    <property type="project" value="UniProtKB-SubCell"/>
</dbReference>
<reference evidence="18 19" key="1">
    <citation type="submission" date="2019-09" db="EMBL/GenBank/DDBJ databases">
        <title>Genome sequencing of strain KACC 19322.</title>
        <authorList>
            <person name="Heo J."/>
            <person name="Kim S.-J."/>
            <person name="Kim J.-S."/>
            <person name="Hong S.-B."/>
            <person name="Kwon S.-W."/>
        </authorList>
    </citation>
    <scope>NUCLEOTIDE SEQUENCE [LARGE SCALE GENOMIC DNA]</scope>
    <source>
        <strain evidence="18 19">KACC 19322</strain>
    </source>
</reference>
<dbReference type="PIRSF" id="PIRSF000171">
    <property type="entry name" value="SDHA_APRA_LASPO"/>
    <property type="match status" value="1"/>
</dbReference>
<comment type="subcellular location">
    <subcellularLocation>
        <location evidence="14">Cytoplasm</location>
    </subcellularLocation>
</comment>
<keyword evidence="9 14" id="KW-0560">Oxidoreductase</keyword>
<evidence type="ECO:0000256" key="7">
    <source>
        <dbReference type="ARBA" id="ARBA00022642"/>
    </source>
</evidence>
<dbReference type="EC" id="1.4.3.16" evidence="4 12"/>
<dbReference type="Pfam" id="PF02910">
    <property type="entry name" value="Succ_DH_flav_C"/>
    <property type="match status" value="1"/>
</dbReference>
<evidence type="ECO:0000256" key="6">
    <source>
        <dbReference type="ARBA" id="ARBA00022630"/>
    </source>
</evidence>
<accession>A0A5C1Y844</accession>
<dbReference type="OrthoDB" id="9805351at2"/>
<dbReference type="InterPro" id="IPR005288">
    <property type="entry name" value="NadB"/>
</dbReference>
<dbReference type="AlphaFoldDB" id="A0A5C1Y844"/>
<evidence type="ECO:0000256" key="1">
    <source>
        <dbReference type="ARBA" id="ARBA00001974"/>
    </source>
</evidence>
<dbReference type="Proteomes" id="UP000322159">
    <property type="component" value="Chromosome"/>
</dbReference>
<comment type="similarity">
    <text evidence="3 14">Belongs to the FAD-dependent oxidoreductase 2 family. NadB subfamily.</text>
</comment>
<evidence type="ECO:0000256" key="3">
    <source>
        <dbReference type="ARBA" id="ARBA00008562"/>
    </source>
</evidence>
<dbReference type="Pfam" id="PF00890">
    <property type="entry name" value="FAD_binding_2"/>
    <property type="match status" value="1"/>
</dbReference>
<keyword evidence="8 14" id="KW-0274">FAD</keyword>
<dbReference type="KEGG" id="lyk:FLP23_09790"/>
<feature type="compositionally biased region" description="Basic and acidic residues" evidence="15">
    <location>
        <begin position="427"/>
        <end position="440"/>
    </location>
</feature>
<dbReference type="Gene3D" id="3.50.50.60">
    <property type="entry name" value="FAD/NAD(P)-binding domain"/>
    <property type="match status" value="1"/>
</dbReference>
<keyword evidence="19" id="KW-1185">Reference proteome</keyword>
<dbReference type="PRINTS" id="PR00368">
    <property type="entry name" value="FADPNR"/>
</dbReference>
<evidence type="ECO:0000256" key="14">
    <source>
        <dbReference type="RuleBase" id="RU362049"/>
    </source>
</evidence>
<evidence type="ECO:0000256" key="9">
    <source>
        <dbReference type="ARBA" id="ARBA00023002"/>
    </source>
</evidence>
<dbReference type="GO" id="GO:0033765">
    <property type="term" value="F:steroid dehydrogenase activity, acting on the CH-CH group of donors"/>
    <property type="evidence" value="ECO:0007669"/>
    <property type="project" value="UniProtKB-ARBA"/>
</dbReference>
<organism evidence="18 19">
    <name type="scientific">Protaetiibacter larvae</name>
    <dbReference type="NCBI Taxonomy" id="2592654"/>
    <lineage>
        <taxon>Bacteria</taxon>
        <taxon>Bacillati</taxon>
        <taxon>Actinomycetota</taxon>
        <taxon>Actinomycetes</taxon>
        <taxon>Micrococcales</taxon>
        <taxon>Microbacteriaceae</taxon>
        <taxon>Protaetiibacter</taxon>
    </lineage>
</organism>
<evidence type="ECO:0000256" key="8">
    <source>
        <dbReference type="ARBA" id="ARBA00022827"/>
    </source>
</evidence>
<gene>
    <name evidence="18" type="primary">nadB</name>
    <name evidence="18" type="ORF">FLP23_09790</name>
</gene>
<dbReference type="InterPro" id="IPR015939">
    <property type="entry name" value="Fum_Rdtase/Succ_DH_flav-like_C"/>
</dbReference>
<dbReference type="EMBL" id="CP043504">
    <property type="protein sequence ID" value="QEO10273.1"/>
    <property type="molecule type" value="Genomic_DNA"/>
</dbReference>
<feature type="domain" description="Fumarate reductase/succinate dehydrogenase flavoprotein-like C-terminal" evidence="17">
    <location>
        <begin position="441"/>
        <end position="516"/>
    </location>
</feature>
<evidence type="ECO:0000256" key="12">
    <source>
        <dbReference type="NCBIfam" id="TIGR00551"/>
    </source>
</evidence>
<dbReference type="RefSeq" id="WP_149325690.1">
    <property type="nucleotide sequence ID" value="NZ_CP043504.1"/>
</dbReference>
<evidence type="ECO:0000259" key="17">
    <source>
        <dbReference type="Pfam" id="PF02910"/>
    </source>
</evidence>
<evidence type="ECO:0000313" key="18">
    <source>
        <dbReference type="EMBL" id="QEO10273.1"/>
    </source>
</evidence>
<dbReference type="InterPro" id="IPR027477">
    <property type="entry name" value="Succ_DH/fumarate_Rdtase_cat_sf"/>
</dbReference>
<comment type="cofactor">
    <cofactor evidence="1 14">
        <name>FAD</name>
        <dbReference type="ChEBI" id="CHEBI:57692"/>
    </cofactor>
</comment>
<dbReference type="PANTHER" id="PTHR42716">
    <property type="entry name" value="L-ASPARTATE OXIDASE"/>
    <property type="match status" value="1"/>
</dbReference>
<comment type="pathway">
    <text evidence="2 14">Cofactor biosynthesis; NAD(+) biosynthesis; iminoaspartate from L-aspartate (oxidase route): step 1/1.</text>
</comment>
<feature type="domain" description="FAD-dependent oxidoreductase 2 FAD-binding" evidence="16">
    <location>
        <begin position="3"/>
        <end position="376"/>
    </location>
</feature>
<evidence type="ECO:0000256" key="4">
    <source>
        <dbReference type="ARBA" id="ARBA00012173"/>
    </source>
</evidence>
<feature type="region of interest" description="Disordered" evidence="15">
    <location>
        <begin position="502"/>
        <end position="543"/>
    </location>
</feature>
<evidence type="ECO:0000256" key="10">
    <source>
        <dbReference type="ARBA" id="ARBA00029426"/>
    </source>
</evidence>
<dbReference type="PANTHER" id="PTHR42716:SF2">
    <property type="entry name" value="L-ASPARTATE OXIDASE, CHLOROPLASTIC"/>
    <property type="match status" value="1"/>
</dbReference>
<dbReference type="SUPFAM" id="SSF51905">
    <property type="entry name" value="FAD/NAD(P)-binding domain"/>
    <property type="match status" value="1"/>
</dbReference>
<dbReference type="GO" id="GO:0008734">
    <property type="term" value="F:L-aspartate oxidase activity"/>
    <property type="evidence" value="ECO:0007669"/>
    <property type="project" value="UniProtKB-UniRule"/>
</dbReference>
<evidence type="ECO:0000256" key="5">
    <source>
        <dbReference type="ARBA" id="ARBA00021901"/>
    </source>
</evidence>
<dbReference type="FunFam" id="3.90.700.10:FF:000002">
    <property type="entry name" value="L-aspartate oxidase"/>
    <property type="match status" value="1"/>
</dbReference>
<dbReference type="InterPro" id="IPR036188">
    <property type="entry name" value="FAD/NAD-bd_sf"/>
</dbReference>